<dbReference type="GO" id="GO:0005737">
    <property type="term" value="C:cytoplasm"/>
    <property type="evidence" value="ECO:0007669"/>
    <property type="project" value="TreeGrafter"/>
</dbReference>
<dbReference type="CDD" id="cd16153">
    <property type="entry name" value="sulfatase_like"/>
    <property type="match status" value="1"/>
</dbReference>
<dbReference type="AlphaFoldDB" id="A0A2N3I3C6"/>
<organism evidence="4 5">
    <name type="scientific">Labilibaculum filiforme</name>
    <dbReference type="NCBI Taxonomy" id="1940526"/>
    <lineage>
        <taxon>Bacteria</taxon>
        <taxon>Pseudomonadati</taxon>
        <taxon>Bacteroidota</taxon>
        <taxon>Bacteroidia</taxon>
        <taxon>Marinilabiliales</taxon>
        <taxon>Marinifilaceae</taxon>
        <taxon>Labilibaculum</taxon>
    </lineage>
</organism>
<evidence type="ECO:0000313" key="4">
    <source>
        <dbReference type="EMBL" id="PKQ64799.1"/>
    </source>
</evidence>
<evidence type="ECO:0000259" key="3">
    <source>
        <dbReference type="Pfam" id="PF00884"/>
    </source>
</evidence>
<sequence>MKTARLILTAFYLFLSLLTLAQKQKPNILWIITDDQRADALACFNEAASGKKSSPLGYVESPNIDLFAKEGVLFSNAYCNSPACAPSRASMYTGKYPHHSGIYGFEQNHPNAKHCNPVIPEILRENGYNTVRIGKSGVYIFKWGPGLTWTDPDFYNLVVDTKNNLQKVGMTDYYKAKVHGKGKLGGEQETWYHPNGSTSNYYLSVKEGDVPQEDIAKNNQIDKGQDILRAYTRSQTKMILGGESTMPGSKTIDGRITEEFQNYFKNANKTYTSLDGRKLKGPNTLEPQFVSLGYHFPHSPVLPPKSFRDRFENKVYKIPELKRSELDRLPQQLKKLYEKMKIDAMTNDEKQQLIRDYYAFCAFGDSLVGASIKTFKKYCTDNKQEYLILLVCGDHGWHLGEQGISAKFAPYDKSNHTTVIAVSSDKKKFPAGKIIDKYVEFVDFAPTFYATAGIPVEAKQYDYLDGYDLAKVVSGDKKAREYVLGEMNHVIGDRAYIRTKDFAFSMRVREKDGKPKAKTLTIDIKWALYTSPENAEMALYDLRVDDAEQWNVANTEKYKKLAEWFRQKLGNIVLGDGRIECDWSYENKWARSDFAIGADDKVVDIPKKIIPKID</sequence>
<dbReference type="OrthoDB" id="1390125at2"/>
<feature type="domain" description="Sulfatase N-terminal" evidence="3">
    <location>
        <begin position="26"/>
        <end position="454"/>
    </location>
</feature>
<evidence type="ECO:0000256" key="2">
    <source>
        <dbReference type="ARBA" id="ARBA00022801"/>
    </source>
</evidence>
<dbReference type="PANTHER" id="PTHR45953:SF1">
    <property type="entry name" value="IDURONATE 2-SULFATASE"/>
    <property type="match status" value="1"/>
</dbReference>
<keyword evidence="5" id="KW-1185">Reference proteome</keyword>
<keyword evidence="2" id="KW-0378">Hydrolase</keyword>
<protein>
    <submittedName>
        <fullName evidence="4">Sulfatase</fullName>
    </submittedName>
</protein>
<dbReference type="GO" id="GO:0046872">
    <property type="term" value="F:metal ion binding"/>
    <property type="evidence" value="ECO:0007669"/>
    <property type="project" value="UniProtKB-KW"/>
</dbReference>
<dbReference type="Pfam" id="PF00884">
    <property type="entry name" value="Sulfatase"/>
    <property type="match status" value="1"/>
</dbReference>
<evidence type="ECO:0000313" key="5">
    <source>
        <dbReference type="Proteomes" id="UP000233535"/>
    </source>
</evidence>
<dbReference type="SUPFAM" id="SSF53649">
    <property type="entry name" value="Alkaline phosphatase-like"/>
    <property type="match status" value="1"/>
</dbReference>
<name>A0A2N3I3C6_9BACT</name>
<gene>
    <name evidence="4" type="ORF">BZG02_02780</name>
</gene>
<accession>A0A2N3I3C6</accession>
<keyword evidence="1" id="KW-0479">Metal-binding</keyword>
<dbReference type="RefSeq" id="WP_101259896.1">
    <property type="nucleotide sequence ID" value="NZ_MVDD01000002.1"/>
</dbReference>
<dbReference type="InterPro" id="IPR000917">
    <property type="entry name" value="Sulfatase_N"/>
</dbReference>
<comment type="caution">
    <text evidence="4">The sequence shown here is derived from an EMBL/GenBank/DDBJ whole genome shotgun (WGS) entry which is preliminary data.</text>
</comment>
<dbReference type="GO" id="GO:0008484">
    <property type="term" value="F:sulfuric ester hydrolase activity"/>
    <property type="evidence" value="ECO:0007669"/>
    <property type="project" value="TreeGrafter"/>
</dbReference>
<dbReference type="Proteomes" id="UP000233535">
    <property type="component" value="Unassembled WGS sequence"/>
</dbReference>
<dbReference type="PANTHER" id="PTHR45953">
    <property type="entry name" value="IDURONATE 2-SULFATASE"/>
    <property type="match status" value="1"/>
</dbReference>
<proteinExistence type="predicted"/>
<dbReference type="InterPro" id="IPR017850">
    <property type="entry name" value="Alkaline_phosphatase_core_sf"/>
</dbReference>
<dbReference type="Gene3D" id="3.40.720.10">
    <property type="entry name" value="Alkaline Phosphatase, subunit A"/>
    <property type="match status" value="1"/>
</dbReference>
<dbReference type="EMBL" id="MVDD01000002">
    <property type="protein sequence ID" value="PKQ64799.1"/>
    <property type="molecule type" value="Genomic_DNA"/>
</dbReference>
<evidence type="ECO:0000256" key="1">
    <source>
        <dbReference type="ARBA" id="ARBA00022723"/>
    </source>
</evidence>
<reference evidence="4 5" key="1">
    <citation type="journal article" date="2017" name="Front. Microbiol.">
        <title>Labilibaculum manganireducens gen. nov., sp. nov. and Labilibaculum filiforme sp. nov., Novel Bacteroidetes Isolated from Subsurface Sediments of the Baltic Sea.</title>
        <authorList>
            <person name="Vandieken V."/>
            <person name="Marshall I.P."/>
            <person name="Niemann H."/>
            <person name="Engelen B."/>
            <person name="Cypionka H."/>
        </authorList>
    </citation>
    <scope>NUCLEOTIDE SEQUENCE [LARGE SCALE GENOMIC DNA]</scope>
    <source>
        <strain evidence="4 5">59.16B</strain>
    </source>
</reference>